<proteinExistence type="predicted"/>
<evidence type="ECO:0000313" key="2">
    <source>
        <dbReference type="EMBL" id="GFO02895.1"/>
    </source>
</evidence>
<comment type="caution">
    <text evidence="2">The sequence shown here is derived from an EMBL/GenBank/DDBJ whole genome shotgun (WGS) entry which is preliminary data.</text>
</comment>
<accession>A0AAV4A7T9</accession>
<dbReference type="EMBL" id="BLXT01003660">
    <property type="protein sequence ID" value="GFO02895.1"/>
    <property type="molecule type" value="Genomic_DNA"/>
</dbReference>
<organism evidence="2 3">
    <name type="scientific">Plakobranchus ocellatus</name>
    <dbReference type="NCBI Taxonomy" id="259542"/>
    <lineage>
        <taxon>Eukaryota</taxon>
        <taxon>Metazoa</taxon>
        <taxon>Spiralia</taxon>
        <taxon>Lophotrochozoa</taxon>
        <taxon>Mollusca</taxon>
        <taxon>Gastropoda</taxon>
        <taxon>Heterobranchia</taxon>
        <taxon>Euthyneura</taxon>
        <taxon>Panpulmonata</taxon>
        <taxon>Sacoglossa</taxon>
        <taxon>Placobranchoidea</taxon>
        <taxon>Plakobranchidae</taxon>
        <taxon>Plakobranchus</taxon>
    </lineage>
</organism>
<evidence type="ECO:0000256" key="1">
    <source>
        <dbReference type="SAM" id="MobiDB-lite"/>
    </source>
</evidence>
<protein>
    <submittedName>
        <fullName evidence="2">Uncharacterized protein</fullName>
    </submittedName>
</protein>
<keyword evidence="3" id="KW-1185">Reference proteome</keyword>
<dbReference type="AlphaFoldDB" id="A0AAV4A7T9"/>
<name>A0AAV4A7T9_9GAST</name>
<dbReference type="Proteomes" id="UP000735302">
    <property type="component" value="Unassembled WGS sequence"/>
</dbReference>
<feature type="region of interest" description="Disordered" evidence="1">
    <location>
        <begin position="1"/>
        <end position="22"/>
    </location>
</feature>
<evidence type="ECO:0000313" key="3">
    <source>
        <dbReference type="Proteomes" id="UP000735302"/>
    </source>
</evidence>
<sequence>MRISRRRMSSRRKRMRSRSRRGRKETLMTLVLRIWCCSQDNSEIKAIASSPKDIYRVKSETLVVLLSLLAILLHKIISIDGAPVAQWIDGSRVLVNTTTSSSTACGKPKISTQKNCPN</sequence>
<gene>
    <name evidence="2" type="ORF">PoB_002940000</name>
</gene>
<feature type="region of interest" description="Disordered" evidence="1">
    <location>
        <begin position="99"/>
        <end position="118"/>
    </location>
</feature>
<reference evidence="2 3" key="1">
    <citation type="journal article" date="2021" name="Elife">
        <title>Chloroplast acquisition without the gene transfer in kleptoplastic sea slugs, Plakobranchus ocellatus.</title>
        <authorList>
            <person name="Maeda T."/>
            <person name="Takahashi S."/>
            <person name="Yoshida T."/>
            <person name="Shimamura S."/>
            <person name="Takaki Y."/>
            <person name="Nagai Y."/>
            <person name="Toyoda A."/>
            <person name="Suzuki Y."/>
            <person name="Arimoto A."/>
            <person name="Ishii H."/>
            <person name="Satoh N."/>
            <person name="Nishiyama T."/>
            <person name="Hasebe M."/>
            <person name="Maruyama T."/>
            <person name="Minagawa J."/>
            <person name="Obokata J."/>
            <person name="Shigenobu S."/>
        </authorList>
    </citation>
    <scope>NUCLEOTIDE SEQUENCE [LARGE SCALE GENOMIC DNA]</scope>
</reference>